<gene>
    <name evidence="1" type="ORF">ACFQPF_12880</name>
</gene>
<organism evidence="1 2">
    <name type="scientific">Fictibacillus iocasae</name>
    <dbReference type="NCBI Taxonomy" id="2715437"/>
    <lineage>
        <taxon>Bacteria</taxon>
        <taxon>Bacillati</taxon>
        <taxon>Bacillota</taxon>
        <taxon>Bacilli</taxon>
        <taxon>Bacillales</taxon>
        <taxon>Fictibacillaceae</taxon>
        <taxon>Fictibacillus</taxon>
    </lineage>
</organism>
<reference evidence="2" key="1">
    <citation type="journal article" date="2019" name="Int. J. Syst. Evol. Microbiol.">
        <title>The Global Catalogue of Microorganisms (GCM) 10K type strain sequencing project: providing services to taxonomists for standard genome sequencing and annotation.</title>
        <authorList>
            <consortium name="The Broad Institute Genomics Platform"/>
            <consortium name="The Broad Institute Genome Sequencing Center for Infectious Disease"/>
            <person name="Wu L."/>
            <person name="Ma J."/>
        </authorList>
    </citation>
    <scope>NUCLEOTIDE SEQUENCE [LARGE SCALE GENOMIC DNA]</scope>
    <source>
        <strain evidence="2">NBRC 106396</strain>
    </source>
</reference>
<keyword evidence="2" id="KW-1185">Reference proteome</keyword>
<dbReference type="EMBL" id="JBHTCP010000044">
    <property type="protein sequence ID" value="MFC7372565.1"/>
    <property type="molecule type" value="Genomic_DNA"/>
</dbReference>
<sequence>MDKGRALILENAAREALGLKERGGLNGLIDADPIRYGQAFWVIVAALSPYYKEANEHGKQVIEELLDRYSFLKEDTRDETYYEGVVSAAKDIRKIIRQ</sequence>
<evidence type="ECO:0000313" key="2">
    <source>
        <dbReference type="Proteomes" id="UP001596549"/>
    </source>
</evidence>
<dbReference type="RefSeq" id="WP_379750146.1">
    <property type="nucleotide sequence ID" value="NZ_JBHTCP010000044.1"/>
</dbReference>
<comment type="caution">
    <text evidence="1">The sequence shown here is derived from an EMBL/GenBank/DDBJ whole genome shotgun (WGS) entry which is preliminary data.</text>
</comment>
<dbReference type="Proteomes" id="UP001596549">
    <property type="component" value="Unassembled WGS sequence"/>
</dbReference>
<proteinExistence type="predicted"/>
<evidence type="ECO:0000313" key="1">
    <source>
        <dbReference type="EMBL" id="MFC7372565.1"/>
    </source>
</evidence>
<accession>A0ABW2NQ84</accession>
<protein>
    <submittedName>
        <fullName evidence="1">Uncharacterized protein</fullName>
    </submittedName>
</protein>
<name>A0ABW2NQ84_9BACL</name>